<evidence type="ECO:0000256" key="5">
    <source>
        <dbReference type="RuleBase" id="RU361157"/>
    </source>
</evidence>
<dbReference type="PRINTS" id="PR00164">
    <property type="entry name" value="ABC2TRNSPORT"/>
</dbReference>
<evidence type="ECO:0000259" key="6">
    <source>
        <dbReference type="PROSITE" id="PS51012"/>
    </source>
</evidence>
<feature type="transmembrane region" description="Helical" evidence="5">
    <location>
        <begin position="134"/>
        <end position="155"/>
    </location>
</feature>
<gene>
    <name evidence="7" type="ORF">CLOHYLEM_05914</name>
</gene>
<dbReference type="EMBL" id="ABYI02000022">
    <property type="protein sequence ID" value="EEG73909.1"/>
    <property type="molecule type" value="Genomic_DNA"/>
</dbReference>
<dbReference type="PIRSF" id="PIRSF006648">
    <property type="entry name" value="DrrB"/>
    <property type="match status" value="1"/>
</dbReference>
<evidence type="ECO:0000256" key="2">
    <source>
        <dbReference type="ARBA" id="ARBA00022692"/>
    </source>
</evidence>
<dbReference type="Proteomes" id="UP000004893">
    <property type="component" value="Unassembled WGS sequence"/>
</dbReference>
<dbReference type="InterPro" id="IPR047817">
    <property type="entry name" value="ABC2_TM_bact-type"/>
</dbReference>
<reference evidence="7" key="1">
    <citation type="submission" date="2009-02" db="EMBL/GenBank/DDBJ databases">
        <authorList>
            <person name="Fulton L."/>
            <person name="Clifton S."/>
            <person name="Fulton B."/>
            <person name="Xu J."/>
            <person name="Minx P."/>
            <person name="Pepin K.H."/>
            <person name="Johnson M."/>
            <person name="Bhonagiri V."/>
            <person name="Nash W.E."/>
            <person name="Mardis E.R."/>
            <person name="Wilson R.K."/>
        </authorList>
    </citation>
    <scope>NUCLEOTIDE SEQUENCE [LARGE SCALE GENOMIC DNA]</scope>
    <source>
        <strain evidence="7">DSM 15053</strain>
    </source>
</reference>
<reference evidence="7" key="2">
    <citation type="submission" date="2013-06" db="EMBL/GenBank/DDBJ databases">
        <title>Draft genome sequence of Clostridium hylemonae (DSM 15053).</title>
        <authorList>
            <person name="Sudarsanam P."/>
            <person name="Ley R."/>
            <person name="Guruge J."/>
            <person name="Turnbaugh P.J."/>
            <person name="Mahowald M."/>
            <person name="Liep D."/>
            <person name="Gordon J."/>
        </authorList>
    </citation>
    <scope>NUCLEOTIDE SEQUENCE</scope>
    <source>
        <strain evidence="7">DSM 15053</strain>
    </source>
</reference>
<dbReference type="OrthoDB" id="9774758at2"/>
<feature type="transmembrane region" description="Helical" evidence="5">
    <location>
        <begin position="21"/>
        <end position="40"/>
    </location>
</feature>
<feature type="domain" description="ABC transmembrane type-2" evidence="6">
    <location>
        <begin position="20"/>
        <end position="246"/>
    </location>
</feature>
<protein>
    <recommendedName>
        <fullName evidence="5">Transport permease protein</fullName>
    </recommendedName>
</protein>
<keyword evidence="5" id="KW-0813">Transport</keyword>
<proteinExistence type="inferred from homology"/>
<dbReference type="PANTHER" id="PTHR43027">
    <property type="entry name" value="DOXORUBICIN RESISTANCE ABC TRANSPORTER PERMEASE PROTEIN DRRC-RELATED"/>
    <property type="match status" value="1"/>
</dbReference>
<evidence type="ECO:0000313" key="8">
    <source>
        <dbReference type="Proteomes" id="UP000004893"/>
    </source>
</evidence>
<dbReference type="RefSeq" id="WP_006443262.1">
    <property type="nucleotide sequence ID" value="NZ_CP036524.1"/>
</dbReference>
<dbReference type="PROSITE" id="PS51012">
    <property type="entry name" value="ABC_TM2"/>
    <property type="match status" value="1"/>
</dbReference>
<dbReference type="STRING" id="553973.CLOHYLEM_05914"/>
<feature type="transmembrane region" description="Helical" evidence="5">
    <location>
        <begin position="52"/>
        <end position="77"/>
    </location>
</feature>
<accession>C0C195</accession>
<sequence length="246" mass="26184">MKRFWTLYKTEQKLGLRCPDGLIFGVAMPAGVLVLIAVIAGGKAAGGGSYTFLQSAFASLMAVGICASAFMGIPLTIADYRDKKILKHFFVTPCSPMALLAAVVACGVVTALISGGVISLFSVFMFGYRMQGNVLLFVGAYLLVMASMYSIGMLISGLCRSVKTANVVTTVVYFPMLFLSGATIPFELFPEKLQKAASILPLTQGIKMMKEISVGSPVKNVAGIVLLLTAVTAICCFAAKLTFRWE</sequence>
<name>C0C195_9FIRM</name>
<comment type="caution">
    <text evidence="7">The sequence shown here is derived from an EMBL/GenBank/DDBJ whole genome shotgun (WGS) entry which is preliminary data.</text>
</comment>
<dbReference type="Pfam" id="PF01061">
    <property type="entry name" value="ABC2_membrane"/>
    <property type="match status" value="1"/>
</dbReference>
<dbReference type="GO" id="GO:0043190">
    <property type="term" value="C:ATP-binding cassette (ABC) transporter complex"/>
    <property type="evidence" value="ECO:0007669"/>
    <property type="project" value="InterPro"/>
</dbReference>
<evidence type="ECO:0000256" key="3">
    <source>
        <dbReference type="ARBA" id="ARBA00022989"/>
    </source>
</evidence>
<comment type="similarity">
    <text evidence="5">Belongs to the ABC-2 integral membrane protein family.</text>
</comment>
<dbReference type="HOGENOM" id="CLU_039483_4_1_9"/>
<keyword evidence="8" id="KW-1185">Reference proteome</keyword>
<feature type="transmembrane region" description="Helical" evidence="5">
    <location>
        <begin position="98"/>
        <end position="128"/>
    </location>
</feature>
<dbReference type="PANTHER" id="PTHR43027:SF2">
    <property type="entry name" value="TRANSPORT PERMEASE PROTEIN"/>
    <property type="match status" value="1"/>
</dbReference>
<keyword evidence="5" id="KW-1003">Cell membrane</keyword>
<keyword evidence="4 5" id="KW-0472">Membrane</keyword>
<feature type="transmembrane region" description="Helical" evidence="5">
    <location>
        <begin position="221"/>
        <end position="243"/>
    </location>
</feature>
<feature type="transmembrane region" description="Helical" evidence="5">
    <location>
        <begin position="167"/>
        <end position="186"/>
    </location>
</feature>
<keyword evidence="2 5" id="KW-0812">Transmembrane</keyword>
<keyword evidence="3 5" id="KW-1133">Transmembrane helix</keyword>
<evidence type="ECO:0000313" key="7">
    <source>
        <dbReference type="EMBL" id="EEG73909.1"/>
    </source>
</evidence>
<dbReference type="GO" id="GO:0140359">
    <property type="term" value="F:ABC-type transporter activity"/>
    <property type="evidence" value="ECO:0007669"/>
    <property type="project" value="InterPro"/>
</dbReference>
<organism evidence="7 8">
    <name type="scientific">[Clostridium] hylemonae DSM 15053</name>
    <dbReference type="NCBI Taxonomy" id="553973"/>
    <lineage>
        <taxon>Bacteria</taxon>
        <taxon>Bacillati</taxon>
        <taxon>Bacillota</taxon>
        <taxon>Clostridia</taxon>
        <taxon>Lachnospirales</taxon>
        <taxon>Lachnospiraceae</taxon>
    </lineage>
</organism>
<dbReference type="AlphaFoldDB" id="C0C195"/>
<dbReference type="eggNOG" id="COG0842">
    <property type="taxonomic scope" value="Bacteria"/>
</dbReference>
<dbReference type="InterPro" id="IPR000412">
    <property type="entry name" value="ABC_2_transport"/>
</dbReference>
<evidence type="ECO:0000256" key="1">
    <source>
        <dbReference type="ARBA" id="ARBA00004141"/>
    </source>
</evidence>
<dbReference type="InterPro" id="IPR052902">
    <property type="entry name" value="ABC-2_transporter"/>
</dbReference>
<comment type="subcellular location">
    <subcellularLocation>
        <location evidence="5">Cell membrane</location>
        <topology evidence="5">Multi-pass membrane protein</topology>
    </subcellularLocation>
    <subcellularLocation>
        <location evidence="1">Membrane</location>
        <topology evidence="1">Multi-pass membrane protein</topology>
    </subcellularLocation>
</comment>
<dbReference type="InterPro" id="IPR013525">
    <property type="entry name" value="ABC2_TM"/>
</dbReference>
<evidence type="ECO:0000256" key="4">
    <source>
        <dbReference type="ARBA" id="ARBA00023136"/>
    </source>
</evidence>